<dbReference type="AlphaFoldDB" id="A0A9D4ZX71"/>
<dbReference type="PANTHER" id="PTHR12341:SF41">
    <property type="entry name" value="5'-3' EXORIBONUCLEASE 2"/>
    <property type="match status" value="1"/>
</dbReference>
<keyword evidence="3" id="KW-1185">Reference proteome</keyword>
<accession>A0A9D4ZX71</accession>
<dbReference type="GO" id="GO:0005634">
    <property type="term" value="C:nucleus"/>
    <property type="evidence" value="ECO:0007669"/>
    <property type="project" value="TreeGrafter"/>
</dbReference>
<organism evidence="2 3">
    <name type="scientific">Pisum sativum</name>
    <name type="common">Garden pea</name>
    <name type="synonym">Lathyrus oleraceus</name>
    <dbReference type="NCBI Taxonomy" id="3888"/>
    <lineage>
        <taxon>Eukaryota</taxon>
        <taxon>Viridiplantae</taxon>
        <taxon>Streptophyta</taxon>
        <taxon>Embryophyta</taxon>
        <taxon>Tracheophyta</taxon>
        <taxon>Spermatophyta</taxon>
        <taxon>Magnoliopsida</taxon>
        <taxon>eudicotyledons</taxon>
        <taxon>Gunneridae</taxon>
        <taxon>Pentapetalae</taxon>
        <taxon>rosids</taxon>
        <taxon>fabids</taxon>
        <taxon>Fabales</taxon>
        <taxon>Fabaceae</taxon>
        <taxon>Papilionoideae</taxon>
        <taxon>50 kb inversion clade</taxon>
        <taxon>NPAAA clade</taxon>
        <taxon>Hologalegina</taxon>
        <taxon>IRL clade</taxon>
        <taxon>Fabeae</taxon>
        <taxon>Lathyrus</taxon>
    </lineage>
</organism>
<dbReference type="GO" id="GO:0003723">
    <property type="term" value="F:RNA binding"/>
    <property type="evidence" value="ECO:0007669"/>
    <property type="project" value="TreeGrafter"/>
</dbReference>
<sequence length="389" mass="44082">MDAQDNKDDLKIKLKGILHDKNDVFNSKDGHEDKIKLGEPGWKERYYEEKISAQTLEELDAMRKDVVFKYTEGLCWVMHYYYEGVCYWPWFYPYHYAPFASDLKDLGGLDINFELGTPFKPFDHLLGVFPAASSHALPESYRKLMTDPNESDGMNGYISLCAGEPCPPIFRSPIVGMEYIMDNHKKVTAKPKHVDVIDIISSEEESNKEKFVHNKKGGEVNSRKKSSRTLTSVLTARSKVACGLTNKPKEIVDIDVVDANNELVVVDYLDDIYKFYNISSNLQWRNAAALTGSLDKPHGMTNICNQEKRQTIDRTVSEMQRIDEIIVIEAQHKTEVVISETHGNDEMVMSEAHPNSEVVLSDSQQSNESVMHEAGIIHDALVSGTQPNK</sequence>
<evidence type="ECO:0000313" key="3">
    <source>
        <dbReference type="Proteomes" id="UP001058974"/>
    </source>
</evidence>
<reference evidence="2 3" key="1">
    <citation type="journal article" date="2022" name="Nat. Genet.">
        <title>Improved pea reference genome and pan-genome highlight genomic features and evolutionary characteristics.</title>
        <authorList>
            <person name="Yang T."/>
            <person name="Liu R."/>
            <person name="Luo Y."/>
            <person name="Hu S."/>
            <person name="Wang D."/>
            <person name="Wang C."/>
            <person name="Pandey M.K."/>
            <person name="Ge S."/>
            <person name="Xu Q."/>
            <person name="Li N."/>
            <person name="Li G."/>
            <person name="Huang Y."/>
            <person name="Saxena R.K."/>
            <person name="Ji Y."/>
            <person name="Li M."/>
            <person name="Yan X."/>
            <person name="He Y."/>
            <person name="Liu Y."/>
            <person name="Wang X."/>
            <person name="Xiang C."/>
            <person name="Varshney R.K."/>
            <person name="Ding H."/>
            <person name="Gao S."/>
            <person name="Zong X."/>
        </authorList>
    </citation>
    <scope>NUCLEOTIDE SEQUENCE [LARGE SCALE GENOMIC DNA]</scope>
    <source>
        <strain evidence="2 3">cv. Zhongwan 6</strain>
    </source>
</reference>
<dbReference type="PANTHER" id="PTHR12341">
    <property type="entry name" value="5'-&gt;3' EXORIBONUCLEASE"/>
    <property type="match status" value="1"/>
</dbReference>
<comment type="caution">
    <text evidence="2">The sequence shown here is derived from an EMBL/GenBank/DDBJ whole genome shotgun (WGS) entry which is preliminary data.</text>
</comment>
<evidence type="ECO:0000259" key="1">
    <source>
        <dbReference type="Pfam" id="PF17846"/>
    </source>
</evidence>
<dbReference type="EMBL" id="JAMSHJ010000007">
    <property type="protein sequence ID" value="KAI5385610.1"/>
    <property type="molecule type" value="Genomic_DNA"/>
</dbReference>
<name>A0A9D4ZX71_PEA</name>
<dbReference type="GO" id="GO:0000956">
    <property type="term" value="P:nuclear-transcribed mRNA catabolic process"/>
    <property type="evidence" value="ECO:0007669"/>
    <property type="project" value="TreeGrafter"/>
</dbReference>
<dbReference type="Gene3D" id="1.25.40.1050">
    <property type="match status" value="1"/>
</dbReference>
<protein>
    <recommendedName>
        <fullName evidence="1">Xrn1 helical domain-containing protein</fullName>
    </recommendedName>
</protein>
<dbReference type="InterPro" id="IPR027073">
    <property type="entry name" value="5_3_exoribonuclease"/>
</dbReference>
<feature type="domain" description="Xrn1 helical" evidence="1">
    <location>
        <begin position="13"/>
        <end position="149"/>
    </location>
</feature>
<dbReference type="Proteomes" id="UP001058974">
    <property type="component" value="Chromosome 7"/>
</dbReference>
<dbReference type="Gramene" id="Psat07G0228000-T1">
    <property type="protein sequence ID" value="KAI5385610.1"/>
    <property type="gene ID" value="KIW84_072280"/>
</dbReference>
<proteinExistence type="predicted"/>
<gene>
    <name evidence="2" type="ORF">KIW84_072280</name>
</gene>
<dbReference type="InterPro" id="IPR041412">
    <property type="entry name" value="Xrn1_helical"/>
</dbReference>
<dbReference type="Pfam" id="PF17846">
    <property type="entry name" value="XRN_M"/>
    <property type="match status" value="1"/>
</dbReference>
<dbReference type="GO" id="GO:0004534">
    <property type="term" value="F:5'-3' RNA exonuclease activity"/>
    <property type="evidence" value="ECO:0007669"/>
    <property type="project" value="TreeGrafter"/>
</dbReference>
<evidence type="ECO:0000313" key="2">
    <source>
        <dbReference type="EMBL" id="KAI5385610.1"/>
    </source>
</evidence>